<dbReference type="EMBL" id="JAWWNJ010000016">
    <property type="protein sequence ID" value="KAK7039612.1"/>
    <property type="molecule type" value="Genomic_DNA"/>
</dbReference>
<evidence type="ECO:0000256" key="1">
    <source>
        <dbReference type="SAM" id="Phobius"/>
    </source>
</evidence>
<proteinExistence type="predicted"/>
<keyword evidence="3" id="KW-1185">Reference proteome</keyword>
<dbReference type="Proteomes" id="UP001362999">
    <property type="component" value="Unassembled WGS sequence"/>
</dbReference>
<comment type="caution">
    <text evidence="2">The sequence shown here is derived from an EMBL/GenBank/DDBJ whole genome shotgun (WGS) entry which is preliminary data.</text>
</comment>
<organism evidence="2 3">
    <name type="scientific">Favolaschia claudopus</name>
    <dbReference type="NCBI Taxonomy" id="2862362"/>
    <lineage>
        <taxon>Eukaryota</taxon>
        <taxon>Fungi</taxon>
        <taxon>Dikarya</taxon>
        <taxon>Basidiomycota</taxon>
        <taxon>Agaricomycotina</taxon>
        <taxon>Agaricomycetes</taxon>
        <taxon>Agaricomycetidae</taxon>
        <taxon>Agaricales</taxon>
        <taxon>Marasmiineae</taxon>
        <taxon>Mycenaceae</taxon>
        <taxon>Favolaschia</taxon>
    </lineage>
</organism>
<keyword evidence="1" id="KW-1133">Transmembrane helix</keyword>
<protein>
    <submittedName>
        <fullName evidence="2">Uncharacterized protein</fullName>
    </submittedName>
</protein>
<feature type="transmembrane region" description="Helical" evidence="1">
    <location>
        <begin position="102"/>
        <end position="121"/>
    </location>
</feature>
<evidence type="ECO:0000313" key="3">
    <source>
        <dbReference type="Proteomes" id="UP001362999"/>
    </source>
</evidence>
<sequence>MYHHDRIPNQPPAFIRTHLFWGLSSSISSLLVCLPLSQLSSSSSLSFVGCKKRKSALCASSVVFLSSPLTDFSFYIPLPFLCPYSLFFLLHTITHHSPFVHILLPPAFILITLFSCSYSFILDFPFLSWYIFLLSTAPLSTGSPFIGEMGGLGCCFLSFFILIFVHAHVHDLLSSLVTSLSVYARSRTTILALVSPPTTCTGFMHASYPRIDLYTGACLSACLPRTCHLFVDSFLRRMWMKGGDDSTAHTLPYTQPHTLVTLYSPPLLPTRVLFVSY</sequence>
<name>A0AAW0CKP4_9AGAR</name>
<keyword evidence="1" id="KW-0472">Membrane</keyword>
<feature type="transmembrane region" description="Helical" evidence="1">
    <location>
        <begin position="72"/>
        <end position="90"/>
    </location>
</feature>
<dbReference type="AlphaFoldDB" id="A0AAW0CKP4"/>
<accession>A0AAW0CKP4</accession>
<gene>
    <name evidence="2" type="ORF">R3P38DRAFT_483746</name>
</gene>
<feature type="transmembrane region" description="Helical" evidence="1">
    <location>
        <begin position="151"/>
        <end position="169"/>
    </location>
</feature>
<reference evidence="2 3" key="1">
    <citation type="journal article" date="2024" name="J Genomics">
        <title>Draft genome sequencing and assembly of Favolaschia claudopus CIRM-BRFM 2984 isolated from oak limbs.</title>
        <authorList>
            <person name="Navarro D."/>
            <person name="Drula E."/>
            <person name="Chaduli D."/>
            <person name="Cazenave R."/>
            <person name="Ahrendt S."/>
            <person name="Wang J."/>
            <person name="Lipzen A."/>
            <person name="Daum C."/>
            <person name="Barry K."/>
            <person name="Grigoriev I.V."/>
            <person name="Favel A."/>
            <person name="Rosso M.N."/>
            <person name="Martin F."/>
        </authorList>
    </citation>
    <scope>NUCLEOTIDE SEQUENCE [LARGE SCALE GENOMIC DNA]</scope>
    <source>
        <strain evidence="2 3">CIRM-BRFM 2984</strain>
    </source>
</reference>
<keyword evidence="1" id="KW-0812">Transmembrane</keyword>
<evidence type="ECO:0000313" key="2">
    <source>
        <dbReference type="EMBL" id="KAK7039612.1"/>
    </source>
</evidence>
<feature type="transmembrane region" description="Helical" evidence="1">
    <location>
        <begin position="20"/>
        <end position="37"/>
    </location>
</feature>